<dbReference type="SUPFAM" id="SSF52374">
    <property type="entry name" value="Nucleotidylyl transferase"/>
    <property type="match status" value="1"/>
</dbReference>
<keyword evidence="8 11" id="KW-0175">Coiled coil</keyword>
<dbReference type="RefSeq" id="WP_006682626.1">
    <property type="nucleotide sequence ID" value="NZ_CAFB01000041.1"/>
</dbReference>
<dbReference type="Gene3D" id="3.40.50.620">
    <property type="entry name" value="HUPs"/>
    <property type="match status" value="2"/>
</dbReference>
<evidence type="ECO:0000313" key="17">
    <source>
        <dbReference type="Proteomes" id="UP000054051"/>
    </source>
</evidence>
<evidence type="ECO:0000256" key="7">
    <source>
        <dbReference type="ARBA" id="ARBA00022917"/>
    </source>
</evidence>
<evidence type="ECO:0000256" key="4">
    <source>
        <dbReference type="ARBA" id="ARBA00022598"/>
    </source>
</evidence>
<dbReference type="Pfam" id="PF08264">
    <property type="entry name" value="Anticodon_1"/>
    <property type="match status" value="1"/>
</dbReference>
<evidence type="ECO:0000256" key="5">
    <source>
        <dbReference type="ARBA" id="ARBA00022741"/>
    </source>
</evidence>
<dbReference type="Pfam" id="PF00133">
    <property type="entry name" value="tRNA-synt_1"/>
    <property type="match status" value="1"/>
</dbReference>
<evidence type="ECO:0000256" key="6">
    <source>
        <dbReference type="ARBA" id="ARBA00022840"/>
    </source>
</evidence>
<evidence type="ECO:0000256" key="9">
    <source>
        <dbReference type="ARBA" id="ARBA00023146"/>
    </source>
</evidence>
<dbReference type="AlphaFoldDB" id="G2J9I9"/>
<feature type="region of interest" description="Disordered" evidence="12">
    <location>
        <begin position="21"/>
        <end position="46"/>
    </location>
</feature>
<evidence type="ECO:0000256" key="10">
    <source>
        <dbReference type="ARBA" id="ARBA00047552"/>
    </source>
</evidence>
<proteinExistence type="inferred from homology"/>
<sequence length="999" mass="111997">MTHSNAPLDKSFDPHAIENAWRGEREKRGDARPTFARGAPDFSMQLPPPNVTGTLHIGHAFEQTLMDSLARYHRMRGANTLWIPGTDHAGIATQLIVERQLEVQQLTRRALGREGFIKRVWAWKKASGSTITQQMRRLGLSIDWNREYFTMDAPRSQAVTEAFVRLYEQGLIYRGKRLVNWDPKLGTAVSDLEVVNQEEAGMLWNIRYPLVDGGGAALVAATTRPETLLGDVAVMVHPEDERYQRWIGKKVQLPLCGREIPVIADACVDRTFGTGAVKVTPAHDFNDYQIGQRHALPCIEILRPDATLNDNAPARYRGLDCASARRAVLADLSAQGLLESSQPHTLSVPRGERSGAVIEPMLTQQWFVAVNTPAPAGAHYPGQTMAEVALDAARRGEIRFVPDNWARIYCQWLDNLQDWCISRQLWWGHQIPAWYDDAGRIYVARSEGEADAQARANGYAGALRRDEDVLDTWFSSALAPFSSLGWPSESPELARFLPSSVLITGFDILFFWVARMAMMSLHLTGRIPFGTVYVHGLVRDAHGQKMSKSKGNTLDPIDLIDGIARDALVEKRTQGLFNPKQSEAIAKETRTTFPNGIPAFGADAVRFTCASLATPGRNINFDLARCEGYRNFCNKLWNAARFVFIHCSDDERNSEDERDIQNAQSRADRWILSTLQRVSAAVEKHFADFRFDLIAQSIYQFIWDEYCDWYIEFAKVQLQTGTQTQQRVTRHTLLHALETSLRLAHPLMPFITEALWQSVAPLVGRCRERPELFATSLHKEQARRQYGDRCGRSRFRRVQRDGCDPAAIPNTENAEATQGKPLKKALDSIMVQPYPRAQPEKIDPDAERWVAQLKTAIEACRTLRGEIQLPPGARAPLFASGDEALLTAFAPYMRALARLSDVRHCADESALNQAASGAPVAFAGALKMALKADTDPVAERARLDKEIRRIEAELSKCRVKLSNEAFVSKAPEVIVGQERKRASEYEAVRDALIAQRARI</sequence>
<dbReference type="HAMAP" id="MF_02004">
    <property type="entry name" value="Val_tRNA_synth_type1"/>
    <property type="match status" value="1"/>
</dbReference>
<comment type="catalytic activity">
    <reaction evidence="10 11">
        <text>tRNA(Val) + L-valine + ATP = L-valyl-tRNA(Val) + AMP + diphosphate</text>
        <dbReference type="Rhea" id="RHEA:10704"/>
        <dbReference type="Rhea" id="RHEA-COMP:9672"/>
        <dbReference type="Rhea" id="RHEA-COMP:9708"/>
        <dbReference type="ChEBI" id="CHEBI:30616"/>
        <dbReference type="ChEBI" id="CHEBI:33019"/>
        <dbReference type="ChEBI" id="CHEBI:57762"/>
        <dbReference type="ChEBI" id="CHEBI:78442"/>
        <dbReference type="ChEBI" id="CHEBI:78537"/>
        <dbReference type="ChEBI" id="CHEBI:456215"/>
        <dbReference type="EC" id="6.1.1.9"/>
    </reaction>
</comment>
<dbReference type="GO" id="GO:0004832">
    <property type="term" value="F:valine-tRNA ligase activity"/>
    <property type="evidence" value="ECO:0007669"/>
    <property type="project" value="UniProtKB-UniRule"/>
</dbReference>
<dbReference type="PANTHER" id="PTHR11946:SF93">
    <property type="entry name" value="VALINE--TRNA LIGASE, CHLOROPLASTIC_MITOCHONDRIAL 2"/>
    <property type="match status" value="1"/>
</dbReference>
<dbReference type="InterPro" id="IPR009080">
    <property type="entry name" value="tRNAsynth_Ia_anticodon-bd"/>
</dbReference>
<keyword evidence="4 11" id="KW-0436">Ligase</keyword>
<feature type="domain" description="Valyl-tRNA synthetase tRNA-binding arm" evidence="15">
    <location>
        <begin position="938"/>
        <end position="997"/>
    </location>
</feature>
<dbReference type="Gene3D" id="1.10.730.10">
    <property type="entry name" value="Isoleucyl-tRNA Synthetase, Domain 1"/>
    <property type="match status" value="1"/>
</dbReference>
<dbReference type="EMBL" id="CAFB01000041">
    <property type="protein sequence ID" value="CCD29436.1"/>
    <property type="molecule type" value="Genomic_DNA"/>
</dbReference>
<keyword evidence="5 11" id="KW-0547">Nucleotide-binding</keyword>
<dbReference type="InterPro" id="IPR033705">
    <property type="entry name" value="Anticodon_Ia_Val"/>
</dbReference>
<comment type="domain">
    <text evidence="11">The C-terminal coiled-coil domain is crucial for aminoacylation activity.</text>
</comment>
<dbReference type="InterPro" id="IPR010978">
    <property type="entry name" value="tRNA-bd_arm"/>
</dbReference>
<gene>
    <name evidence="11 16" type="primary">valS</name>
    <name evidence="16" type="ORF">CAGGBEG34_240006</name>
</gene>
<dbReference type="NCBIfam" id="NF004349">
    <property type="entry name" value="PRK05729.1"/>
    <property type="match status" value="1"/>
</dbReference>
<comment type="subunit">
    <text evidence="2 11">Monomer.</text>
</comment>
<evidence type="ECO:0000313" key="16">
    <source>
        <dbReference type="EMBL" id="CCD29436.1"/>
    </source>
</evidence>
<feature type="binding site" evidence="11">
    <location>
        <position position="548"/>
    </location>
    <ligand>
        <name>ATP</name>
        <dbReference type="ChEBI" id="CHEBI:30616"/>
    </ligand>
</feature>
<keyword evidence="17" id="KW-1185">Reference proteome</keyword>
<dbReference type="InterPro" id="IPR013155">
    <property type="entry name" value="M/V/L/I-tRNA-synth_anticd-bd"/>
</dbReference>
<evidence type="ECO:0000259" key="14">
    <source>
        <dbReference type="Pfam" id="PF08264"/>
    </source>
</evidence>
<dbReference type="FunFam" id="3.40.50.620:FF:000032">
    <property type="entry name" value="Valine--tRNA ligase"/>
    <property type="match status" value="1"/>
</dbReference>
<dbReference type="CDD" id="cd07962">
    <property type="entry name" value="Anticodon_Ia_Val"/>
    <property type="match status" value="1"/>
</dbReference>
<evidence type="ECO:0000256" key="11">
    <source>
        <dbReference type="HAMAP-Rule" id="MF_02004"/>
    </source>
</evidence>
<dbReference type="InterPro" id="IPR002300">
    <property type="entry name" value="aa-tRNA-synth_Ia"/>
</dbReference>
<dbReference type="PRINTS" id="PR00986">
    <property type="entry name" value="TRNASYNTHVAL"/>
</dbReference>
<dbReference type="InterPro" id="IPR037118">
    <property type="entry name" value="Val-tRNA_synth_C_sf"/>
</dbReference>
<feature type="short sequence motif" description="'KMSKS' region" evidence="11">
    <location>
        <begin position="545"/>
        <end position="549"/>
    </location>
</feature>
<dbReference type="SUPFAM" id="SSF47323">
    <property type="entry name" value="Anticodon-binding domain of a subclass of class I aminoacyl-tRNA synthetases"/>
    <property type="match status" value="1"/>
</dbReference>
<comment type="similarity">
    <text evidence="11">Belongs to the class-I aminoacyl-tRNA synthetase family. ValS type 1 subfamily.</text>
</comment>
<dbReference type="Gene3D" id="3.90.740.10">
    <property type="entry name" value="Valyl/Leucyl/Isoleucyl-tRNA synthetase, editing domain"/>
    <property type="match status" value="2"/>
</dbReference>
<protein>
    <recommendedName>
        <fullName evidence="11">Valine--tRNA ligase</fullName>
        <ecNumber evidence="11">6.1.1.9</ecNumber>
    </recommendedName>
    <alternativeName>
        <fullName evidence="11">Valyl-tRNA synthetase</fullName>
        <shortName evidence="11">ValRS</shortName>
    </alternativeName>
</protein>
<dbReference type="SUPFAM" id="SSF50677">
    <property type="entry name" value="ValRS/IleRS/LeuRS editing domain"/>
    <property type="match status" value="1"/>
</dbReference>
<dbReference type="InterPro" id="IPR002303">
    <property type="entry name" value="Valyl-tRNA_ligase"/>
</dbReference>
<dbReference type="Gene3D" id="1.10.287.380">
    <property type="entry name" value="Valyl-tRNA synthetase, C-terminal domain"/>
    <property type="match status" value="1"/>
</dbReference>
<keyword evidence="7 11" id="KW-0648">Protein biosynthesis</keyword>
<dbReference type="EC" id="6.1.1.9" evidence="11"/>
<dbReference type="GO" id="GO:0002161">
    <property type="term" value="F:aminoacyl-tRNA deacylase activity"/>
    <property type="evidence" value="ECO:0007669"/>
    <property type="project" value="InterPro"/>
</dbReference>
<feature type="compositionally biased region" description="Basic and acidic residues" evidence="12">
    <location>
        <begin position="21"/>
        <end position="31"/>
    </location>
</feature>
<evidence type="ECO:0000256" key="8">
    <source>
        <dbReference type="ARBA" id="ARBA00023054"/>
    </source>
</evidence>
<feature type="domain" description="Methionyl/Valyl/Leucyl/Isoleucyl-tRNA synthetase anticodon-binding" evidence="14">
    <location>
        <begin position="668"/>
        <end position="875"/>
    </location>
</feature>
<keyword evidence="6 11" id="KW-0067">ATP-binding</keyword>
<dbReference type="eggNOG" id="COG0525">
    <property type="taxonomic scope" value="Bacteria"/>
</dbReference>
<keyword evidence="9 11" id="KW-0030">Aminoacyl-tRNA synthetase</keyword>
<dbReference type="OrthoDB" id="9810365at2"/>
<dbReference type="InterPro" id="IPR009008">
    <property type="entry name" value="Val/Leu/Ile-tRNA-synth_edit"/>
</dbReference>
<comment type="subcellular location">
    <subcellularLocation>
        <location evidence="1 11">Cytoplasm</location>
    </subcellularLocation>
</comment>
<dbReference type="InterPro" id="IPR001412">
    <property type="entry name" value="aa-tRNA-synth_I_CS"/>
</dbReference>
<feature type="short sequence motif" description="'HIGH' region" evidence="11">
    <location>
        <begin position="49"/>
        <end position="59"/>
    </location>
</feature>
<evidence type="ECO:0000256" key="2">
    <source>
        <dbReference type="ARBA" id="ARBA00011245"/>
    </source>
</evidence>
<comment type="function">
    <text evidence="11">Catalyzes the attachment of valine to tRNA(Val). As ValRS can inadvertently accommodate and process structurally similar amino acids such as threonine, to avoid such errors, it has a 'posttransfer' editing activity that hydrolyzes mischarged Thr-tRNA(Val) in a tRNA-dependent manner.</text>
</comment>
<organism evidence="16 17">
    <name type="scientific">Candidatus Glomeribacter gigasporarum BEG34</name>
    <dbReference type="NCBI Taxonomy" id="1070319"/>
    <lineage>
        <taxon>Bacteria</taxon>
        <taxon>Pseudomonadati</taxon>
        <taxon>Pseudomonadota</taxon>
        <taxon>Betaproteobacteria</taxon>
        <taxon>Burkholderiales</taxon>
        <taxon>Burkholderiaceae</taxon>
        <taxon>Candidatus Glomeribacter</taxon>
    </lineage>
</organism>
<evidence type="ECO:0000259" key="13">
    <source>
        <dbReference type="Pfam" id="PF00133"/>
    </source>
</evidence>
<dbReference type="PANTHER" id="PTHR11946">
    <property type="entry name" value="VALYL-TRNA SYNTHETASES"/>
    <property type="match status" value="1"/>
</dbReference>
<evidence type="ECO:0000256" key="12">
    <source>
        <dbReference type="SAM" id="MobiDB-lite"/>
    </source>
</evidence>
<feature type="domain" description="Aminoacyl-tRNA synthetase class Ia" evidence="13">
    <location>
        <begin position="38"/>
        <end position="622"/>
    </location>
</feature>
<dbReference type="CDD" id="cd00817">
    <property type="entry name" value="ValRS_core"/>
    <property type="match status" value="1"/>
</dbReference>
<dbReference type="STRING" id="1070319.CAGGBEG34_240006"/>
<dbReference type="InterPro" id="IPR014729">
    <property type="entry name" value="Rossmann-like_a/b/a_fold"/>
</dbReference>
<dbReference type="InterPro" id="IPR019499">
    <property type="entry name" value="Val-tRNA_synth_tRNA-bd"/>
</dbReference>
<dbReference type="Pfam" id="PF10458">
    <property type="entry name" value="Val_tRNA-synt_C"/>
    <property type="match status" value="1"/>
</dbReference>
<dbReference type="PROSITE" id="PS00178">
    <property type="entry name" value="AA_TRNA_LIGASE_I"/>
    <property type="match status" value="1"/>
</dbReference>
<comment type="domain">
    <text evidence="11">ValRS has two distinct active sites: one for aminoacylation and one for editing. The misactivated threonine is translocated from the active site to the editing site.</text>
</comment>
<dbReference type="SUPFAM" id="SSF46589">
    <property type="entry name" value="tRNA-binding arm"/>
    <property type="match status" value="1"/>
</dbReference>
<name>G2J9I9_9BURK</name>
<dbReference type="GO" id="GO:0006438">
    <property type="term" value="P:valyl-tRNA aminoacylation"/>
    <property type="evidence" value="ECO:0007669"/>
    <property type="project" value="UniProtKB-UniRule"/>
</dbReference>
<dbReference type="Proteomes" id="UP000054051">
    <property type="component" value="Unassembled WGS sequence"/>
</dbReference>
<evidence type="ECO:0000256" key="3">
    <source>
        <dbReference type="ARBA" id="ARBA00022490"/>
    </source>
</evidence>
<accession>G2J9I9</accession>
<dbReference type="GO" id="GO:0005829">
    <property type="term" value="C:cytosol"/>
    <property type="evidence" value="ECO:0007669"/>
    <property type="project" value="TreeGrafter"/>
</dbReference>
<evidence type="ECO:0000259" key="15">
    <source>
        <dbReference type="Pfam" id="PF10458"/>
    </source>
</evidence>
<reference evidence="16 17" key="1">
    <citation type="submission" date="2011-08" db="EMBL/GenBank/DDBJ databases">
        <title>The genome of the obligate endobacterium of an arbuscular mycorrhizal fungus reveals an interphylum network of nutritional interactions.</title>
        <authorList>
            <person name="Ghignone S."/>
            <person name="Salvioli A."/>
            <person name="Anca I."/>
            <person name="Lumini E."/>
            <person name="Ortu G."/>
            <person name="Petiti L."/>
            <person name="Cruveiller S."/>
            <person name="Bianciotto V."/>
            <person name="Piffanelli P."/>
            <person name="Lanfranco L."/>
            <person name="Bonfante P."/>
        </authorList>
    </citation>
    <scope>NUCLEOTIDE SEQUENCE [LARGE SCALE GENOMIC DNA]</scope>
    <source>
        <strain evidence="16 17">BEG34</strain>
    </source>
</reference>
<dbReference type="GO" id="GO:0005524">
    <property type="term" value="F:ATP binding"/>
    <property type="evidence" value="ECO:0007669"/>
    <property type="project" value="UniProtKB-UniRule"/>
</dbReference>
<evidence type="ECO:0000256" key="1">
    <source>
        <dbReference type="ARBA" id="ARBA00004496"/>
    </source>
</evidence>
<comment type="caution">
    <text evidence="16">The sequence shown here is derived from an EMBL/GenBank/DDBJ whole genome shotgun (WGS) entry which is preliminary data.</text>
</comment>
<dbReference type="NCBIfam" id="TIGR00422">
    <property type="entry name" value="valS"/>
    <property type="match status" value="1"/>
</dbReference>
<keyword evidence="3 11" id="KW-0963">Cytoplasm</keyword>